<proteinExistence type="predicted"/>
<dbReference type="Proteomes" id="UP000253472">
    <property type="component" value="Unassembled WGS sequence"/>
</dbReference>
<gene>
    <name evidence="2" type="primary">MEI5_1</name>
    <name evidence="2" type="ORF">Cantr_09296</name>
</gene>
<dbReference type="Gene3D" id="6.10.140.1020">
    <property type="match status" value="1"/>
</dbReference>
<dbReference type="AlphaFoldDB" id="A0A367YB89"/>
<accession>A0A367YB89</accession>
<sequence>MPVIHSTQKKHLSGKNGRKYKPLVAKNKSTSDHELKLDKQIRHWEIQRDTLSKAIRYKKERARVEQLIEKYTTVAQMASNYLYNEYCIKFAKIGGYKQWQLKQWECKQQQLSGFDDEMQTAYLNYFESEEFAELSELEKREIKLDYESKFEAVEDEPEPPEFTDEFTMGDLYKILNLDYDLVYGA</sequence>
<comment type="caution">
    <text evidence="2">The sequence shown here is derived from an EMBL/GenBank/DDBJ whole genome shotgun (WGS) entry which is preliminary data.</text>
</comment>
<keyword evidence="3" id="KW-1185">Reference proteome</keyword>
<dbReference type="OrthoDB" id="27934at2759"/>
<protein>
    <submittedName>
        <fullName evidence="2">Meiosis protein 5</fullName>
    </submittedName>
</protein>
<feature type="region of interest" description="Disordered" evidence="1">
    <location>
        <begin position="1"/>
        <end position="21"/>
    </location>
</feature>
<name>A0A367YB89_9ASCO</name>
<evidence type="ECO:0000313" key="2">
    <source>
        <dbReference type="EMBL" id="RCK62302.1"/>
    </source>
</evidence>
<reference evidence="2 3" key="1">
    <citation type="submission" date="2018-06" db="EMBL/GenBank/DDBJ databases">
        <title>Whole genome sequencing of Candida tropicalis (genome annotated by CSBL at Korea University).</title>
        <authorList>
            <person name="Ahn J."/>
        </authorList>
    </citation>
    <scope>NUCLEOTIDE SEQUENCE [LARGE SCALE GENOMIC DNA]</scope>
    <source>
        <strain evidence="2 3">ATCC 20962</strain>
    </source>
</reference>
<dbReference type="STRING" id="5486.A0A367YB89"/>
<evidence type="ECO:0000313" key="3">
    <source>
        <dbReference type="Proteomes" id="UP000253472"/>
    </source>
</evidence>
<organism evidence="2 3">
    <name type="scientific">Candida viswanathii</name>
    <dbReference type="NCBI Taxonomy" id="5486"/>
    <lineage>
        <taxon>Eukaryota</taxon>
        <taxon>Fungi</taxon>
        <taxon>Dikarya</taxon>
        <taxon>Ascomycota</taxon>
        <taxon>Saccharomycotina</taxon>
        <taxon>Pichiomycetes</taxon>
        <taxon>Debaryomycetaceae</taxon>
        <taxon>Candida/Lodderomyces clade</taxon>
        <taxon>Candida</taxon>
    </lineage>
</organism>
<evidence type="ECO:0000256" key="1">
    <source>
        <dbReference type="SAM" id="MobiDB-lite"/>
    </source>
</evidence>
<dbReference type="EMBL" id="QLNQ01000025">
    <property type="protein sequence ID" value="RCK62302.1"/>
    <property type="molecule type" value="Genomic_DNA"/>
</dbReference>
<feature type="compositionally biased region" description="Basic residues" evidence="1">
    <location>
        <begin position="7"/>
        <end position="21"/>
    </location>
</feature>